<feature type="domain" description="Radical SAM core" evidence="17">
    <location>
        <begin position="138"/>
        <end position="368"/>
    </location>
</feature>
<evidence type="ECO:0000313" key="18">
    <source>
        <dbReference type="EMBL" id="HIQ60367.1"/>
    </source>
</evidence>
<organism evidence="18 19">
    <name type="scientific">Candidatus Enterenecus faecium</name>
    <dbReference type="NCBI Taxonomy" id="2840780"/>
    <lineage>
        <taxon>Bacteria</taxon>
        <taxon>Bacillati</taxon>
        <taxon>Bacillota</taxon>
        <taxon>Clostridia</taxon>
        <taxon>Eubacteriales</taxon>
        <taxon>Candidatus Enterenecus</taxon>
    </lineage>
</organism>
<dbReference type="InterPro" id="IPR038135">
    <property type="entry name" value="Methylthiotransferase_N_sf"/>
</dbReference>
<dbReference type="InterPro" id="IPR005839">
    <property type="entry name" value="Methylthiotransferase"/>
</dbReference>
<dbReference type="InterPro" id="IPR023404">
    <property type="entry name" value="rSAM_horseshoe"/>
</dbReference>
<evidence type="ECO:0000256" key="6">
    <source>
        <dbReference type="ARBA" id="ARBA00022679"/>
    </source>
</evidence>
<keyword evidence="5" id="KW-0963">Cytoplasm</keyword>
<evidence type="ECO:0000256" key="8">
    <source>
        <dbReference type="ARBA" id="ARBA00022694"/>
    </source>
</evidence>
<proteinExistence type="inferred from homology"/>
<evidence type="ECO:0000256" key="12">
    <source>
        <dbReference type="ARBA" id="ARBA00031213"/>
    </source>
</evidence>
<dbReference type="InterPro" id="IPR020612">
    <property type="entry name" value="Methylthiotransferase_CS"/>
</dbReference>
<dbReference type="FunFam" id="3.80.30.20:FF:000001">
    <property type="entry name" value="tRNA-2-methylthio-N(6)-dimethylallyladenosine synthase 2"/>
    <property type="match status" value="1"/>
</dbReference>
<dbReference type="SFLD" id="SFLDG01061">
    <property type="entry name" value="methylthiotransferase"/>
    <property type="match status" value="1"/>
</dbReference>
<dbReference type="CDD" id="cd01335">
    <property type="entry name" value="Radical_SAM"/>
    <property type="match status" value="1"/>
</dbReference>
<evidence type="ECO:0000256" key="3">
    <source>
        <dbReference type="ARBA" id="ARBA00013273"/>
    </source>
</evidence>
<comment type="similarity">
    <text evidence="14">Belongs to the methylthiotransferase family. MtaB subfamily.</text>
</comment>
<dbReference type="GO" id="GO:0035598">
    <property type="term" value="F:tRNA (N(6)-L-threonylcarbamoyladenosine(37)-C(2))-methylthiotransferase activity"/>
    <property type="evidence" value="ECO:0007669"/>
    <property type="project" value="UniProtKB-EC"/>
</dbReference>
<dbReference type="SMART" id="SM00729">
    <property type="entry name" value="Elp3"/>
    <property type="match status" value="1"/>
</dbReference>
<dbReference type="EMBL" id="DVFO01000018">
    <property type="protein sequence ID" value="HIQ60367.1"/>
    <property type="molecule type" value="Genomic_DNA"/>
</dbReference>
<dbReference type="NCBIfam" id="TIGR00089">
    <property type="entry name" value="MiaB/RimO family radical SAM methylthiotransferase"/>
    <property type="match status" value="1"/>
</dbReference>
<evidence type="ECO:0000256" key="10">
    <source>
        <dbReference type="ARBA" id="ARBA00023004"/>
    </source>
</evidence>
<comment type="caution">
    <text evidence="18">The sequence shown here is derived from an EMBL/GenBank/DDBJ whole genome shotgun (WGS) entry which is preliminary data.</text>
</comment>
<comment type="function">
    <text evidence="2">Catalyzes the methylthiolation of N6-threonylcarbamoyladenosine (t(6)A), leading to the formation of 2-methylthio-N6-threonylcarbamoyladenosine (ms(2)t(6)A) at position 37 in tRNAs that read codons beginning with adenine.</text>
</comment>
<dbReference type="Pfam" id="PF00919">
    <property type="entry name" value="UPF0004"/>
    <property type="match status" value="1"/>
</dbReference>
<dbReference type="InterPro" id="IPR013848">
    <property type="entry name" value="Methylthiotransferase_N"/>
</dbReference>
<keyword evidence="10" id="KW-0408">Iron</keyword>
<dbReference type="Pfam" id="PF04055">
    <property type="entry name" value="Radical_SAM"/>
    <property type="match status" value="1"/>
</dbReference>
<dbReference type="InterPro" id="IPR006638">
    <property type="entry name" value="Elp3/MiaA/NifB-like_rSAM"/>
</dbReference>
<keyword evidence="11" id="KW-0411">Iron-sulfur</keyword>
<dbReference type="GO" id="GO:0046872">
    <property type="term" value="F:metal ion binding"/>
    <property type="evidence" value="ECO:0007669"/>
    <property type="project" value="UniProtKB-KW"/>
</dbReference>
<comment type="catalytic activity">
    <reaction evidence="13">
        <text>N(6)-L-threonylcarbamoyladenosine(37) in tRNA + (sulfur carrier)-SH + AH2 + 2 S-adenosyl-L-methionine = 2-methylsulfanyl-N(6)-L-threonylcarbamoyladenosine(37) in tRNA + (sulfur carrier)-H + 5'-deoxyadenosine + L-methionine + A + S-adenosyl-L-homocysteine + 2 H(+)</text>
        <dbReference type="Rhea" id="RHEA:37075"/>
        <dbReference type="Rhea" id="RHEA-COMP:10163"/>
        <dbReference type="Rhea" id="RHEA-COMP:11092"/>
        <dbReference type="Rhea" id="RHEA-COMP:14737"/>
        <dbReference type="Rhea" id="RHEA-COMP:14739"/>
        <dbReference type="ChEBI" id="CHEBI:13193"/>
        <dbReference type="ChEBI" id="CHEBI:15378"/>
        <dbReference type="ChEBI" id="CHEBI:17319"/>
        <dbReference type="ChEBI" id="CHEBI:17499"/>
        <dbReference type="ChEBI" id="CHEBI:29917"/>
        <dbReference type="ChEBI" id="CHEBI:57844"/>
        <dbReference type="ChEBI" id="CHEBI:57856"/>
        <dbReference type="ChEBI" id="CHEBI:59789"/>
        <dbReference type="ChEBI" id="CHEBI:64428"/>
        <dbReference type="ChEBI" id="CHEBI:74418"/>
        <dbReference type="ChEBI" id="CHEBI:74420"/>
        <dbReference type="EC" id="2.8.4.5"/>
    </reaction>
</comment>
<evidence type="ECO:0000256" key="14">
    <source>
        <dbReference type="ARBA" id="ARBA00061574"/>
    </source>
</evidence>
<dbReference type="PROSITE" id="PS51918">
    <property type="entry name" value="RADICAL_SAM"/>
    <property type="match status" value="1"/>
</dbReference>
<evidence type="ECO:0000256" key="9">
    <source>
        <dbReference type="ARBA" id="ARBA00022723"/>
    </source>
</evidence>
<evidence type="ECO:0000256" key="15">
    <source>
        <dbReference type="ARBA" id="ARBA00069898"/>
    </source>
</evidence>
<dbReference type="PANTHER" id="PTHR11918">
    <property type="entry name" value="RADICAL SAM PROTEINS"/>
    <property type="match status" value="1"/>
</dbReference>
<protein>
    <recommendedName>
        <fullName evidence="15">Threonylcarbamoyladenosine tRNA methylthiotransferase MtaB</fullName>
        <ecNumber evidence="3">2.8.4.5</ecNumber>
    </recommendedName>
    <alternativeName>
        <fullName evidence="12">tRNA-t(6)A37 methylthiotransferase</fullName>
    </alternativeName>
</protein>
<dbReference type="InterPro" id="IPR007197">
    <property type="entry name" value="rSAM"/>
</dbReference>
<feature type="domain" description="MTTase N-terminal" evidence="16">
    <location>
        <begin position="1"/>
        <end position="112"/>
    </location>
</feature>
<evidence type="ECO:0000256" key="5">
    <source>
        <dbReference type="ARBA" id="ARBA00022490"/>
    </source>
</evidence>
<reference evidence="18" key="2">
    <citation type="journal article" date="2021" name="PeerJ">
        <title>Extensive microbial diversity within the chicken gut microbiome revealed by metagenomics and culture.</title>
        <authorList>
            <person name="Gilroy R."/>
            <person name="Ravi A."/>
            <person name="Getino M."/>
            <person name="Pursley I."/>
            <person name="Horton D.L."/>
            <person name="Alikhan N.F."/>
            <person name="Baker D."/>
            <person name="Gharbi K."/>
            <person name="Hall N."/>
            <person name="Watson M."/>
            <person name="Adriaenssens E.M."/>
            <person name="Foster-Nyarko E."/>
            <person name="Jarju S."/>
            <person name="Secka A."/>
            <person name="Antonio M."/>
            <person name="Oren A."/>
            <person name="Chaudhuri R.R."/>
            <person name="La Ragione R."/>
            <person name="Hildebrand F."/>
            <person name="Pallen M.J."/>
        </authorList>
    </citation>
    <scope>NUCLEOTIDE SEQUENCE</scope>
    <source>
        <strain evidence="18">ChiGjej2B2-12916</strain>
    </source>
</reference>
<dbReference type="InterPro" id="IPR006467">
    <property type="entry name" value="MiaB-like_bact"/>
</dbReference>
<dbReference type="PROSITE" id="PS51449">
    <property type="entry name" value="MTTASE_N"/>
    <property type="match status" value="1"/>
</dbReference>
<evidence type="ECO:0000256" key="4">
    <source>
        <dbReference type="ARBA" id="ARBA00022485"/>
    </source>
</evidence>
<keyword evidence="8" id="KW-0819">tRNA processing</keyword>
<evidence type="ECO:0000256" key="11">
    <source>
        <dbReference type="ARBA" id="ARBA00023014"/>
    </source>
</evidence>
<name>A0A9D1CGA9_9FIRM</name>
<dbReference type="Gene3D" id="3.40.50.12160">
    <property type="entry name" value="Methylthiotransferase, N-terminal domain"/>
    <property type="match status" value="1"/>
</dbReference>
<dbReference type="Gene3D" id="3.80.30.20">
    <property type="entry name" value="tm_1862 like domain"/>
    <property type="match status" value="1"/>
</dbReference>
<reference evidence="18" key="1">
    <citation type="submission" date="2020-10" db="EMBL/GenBank/DDBJ databases">
        <authorList>
            <person name="Gilroy R."/>
        </authorList>
    </citation>
    <scope>NUCLEOTIDE SEQUENCE</scope>
    <source>
        <strain evidence="18">ChiGjej2B2-12916</strain>
    </source>
</reference>
<sequence length="429" mass="47871">MDIAIYTLGCKVNQYETQAMERELLRRGHTLVPFEDLADAYIINTCTVTAVSDKKCRNVIRRAKKMNPQAVVAVCGCYAQTEPEAVAALGVDLVSGTAERMEFLDLLEGQLEHHTAPIVQVDESLRRRDFERLTAGGQLGRTRAMLKVEDGCTNFCTYCIIPYARGPVRSLPLSEAVDQAKELEAQGYREIVLTGIEISSWGRDLKEGQTLIDLVEALCHAVPGLRVRLGSLEPRTITQDFCQRAVALPNLCPHFHLSMQSGCDETLKRMNRKYDTARYLQSVQWLNQYFDRPAITTDLIVGFPQETEEEFAQTLDFIRRCAFSSMHIFPYSRRSGTPAATMAGQIPHAVQEQRAQAAQAVAREMEEAYLQALVGSTLPVLFEEEKEGLWQGHAPNYVAVRAAGEHLHNQLRQVTITGVGDGILLGTIQ</sequence>
<keyword evidence="9" id="KW-0479">Metal-binding</keyword>
<evidence type="ECO:0000256" key="7">
    <source>
        <dbReference type="ARBA" id="ARBA00022691"/>
    </source>
</evidence>
<evidence type="ECO:0000256" key="13">
    <source>
        <dbReference type="ARBA" id="ARBA00051661"/>
    </source>
</evidence>
<dbReference type="NCBIfam" id="TIGR01579">
    <property type="entry name" value="MiaB-like-C"/>
    <property type="match status" value="1"/>
</dbReference>
<evidence type="ECO:0000259" key="16">
    <source>
        <dbReference type="PROSITE" id="PS51449"/>
    </source>
</evidence>
<evidence type="ECO:0000259" key="17">
    <source>
        <dbReference type="PROSITE" id="PS51918"/>
    </source>
</evidence>
<evidence type="ECO:0000256" key="1">
    <source>
        <dbReference type="ARBA" id="ARBA00001966"/>
    </source>
</evidence>
<dbReference type="EC" id="2.8.4.5" evidence="3"/>
<dbReference type="SFLD" id="SFLDS00029">
    <property type="entry name" value="Radical_SAM"/>
    <property type="match status" value="1"/>
</dbReference>
<evidence type="ECO:0000313" key="19">
    <source>
        <dbReference type="Proteomes" id="UP000886879"/>
    </source>
</evidence>
<keyword evidence="7" id="KW-0949">S-adenosyl-L-methionine</keyword>
<evidence type="ECO:0000256" key="2">
    <source>
        <dbReference type="ARBA" id="ARBA00002399"/>
    </source>
</evidence>
<comment type="cofactor">
    <cofactor evidence="1">
        <name>[4Fe-4S] cluster</name>
        <dbReference type="ChEBI" id="CHEBI:49883"/>
    </cofactor>
</comment>
<accession>A0A9D1CGA9</accession>
<dbReference type="GO" id="GO:0051539">
    <property type="term" value="F:4 iron, 4 sulfur cluster binding"/>
    <property type="evidence" value="ECO:0007669"/>
    <property type="project" value="UniProtKB-KW"/>
</dbReference>
<dbReference type="Proteomes" id="UP000886879">
    <property type="component" value="Unassembled WGS sequence"/>
</dbReference>
<dbReference type="InterPro" id="IPR058240">
    <property type="entry name" value="rSAM_sf"/>
</dbReference>
<dbReference type="PANTHER" id="PTHR11918:SF45">
    <property type="entry name" value="THREONYLCARBAMOYLADENOSINE TRNA METHYLTHIOTRANSFERASE"/>
    <property type="match status" value="1"/>
</dbReference>
<dbReference type="AlphaFoldDB" id="A0A9D1CGA9"/>
<dbReference type="FunFam" id="3.40.50.12160:FF:000004">
    <property type="entry name" value="Threonylcarbamoyladenosine tRNA methylthiotransferase MtaB"/>
    <property type="match status" value="1"/>
</dbReference>
<dbReference type="SUPFAM" id="SSF102114">
    <property type="entry name" value="Radical SAM enzymes"/>
    <property type="match status" value="1"/>
</dbReference>
<gene>
    <name evidence="18" type="primary">mtaB</name>
    <name evidence="18" type="ORF">IAD31_02060</name>
</gene>
<dbReference type="SFLD" id="SFLDG01082">
    <property type="entry name" value="B12-binding_domain_containing"/>
    <property type="match status" value="1"/>
</dbReference>
<dbReference type="PROSITE" id="PS01278">
    <property type="entry name" value="MTTASE_RADICAL"/>
    <property type="match status" value="1"/>
</dbReference>
<keyword evidence="4" id="KW-0004">4Fe-4S</keyword>
<keyword evidence="6" id="KW-0808">Transferase</keyword>